<dbReference type="AlphaFoldDB" id="Q24XY6"/>
<evidence type="ECO:0000313" key="1">
    <source>
        <dbReference type="EMBL" id="BAE83106.1"/>
    </source>
</evidence>
<proteinExistence type="predicted"/>
<organism evidence="1 2">
    <name type="scientific">Desulfitobacterium hafniense (strain Y51)</name>
    <dbReference type="NCBI Taxonomy" id="138119"/>
    <lineage>
        <taxon>Bacteria</taxon>
        <taxon>Bacillati</taxon>
        <taxon>Bacillota</taxon>
        <taxon>Clostridia</taxon>
        <taxon>Eubacteriales</taxon>
        <taxon>Desulfitobacteriaceae</taxon>
        <taxon>Desulfitobacterium</taxon>
    </lineage>
</organism>
<gene>
    <name evidence="1" type="ordered locus">DSY1317</name>
</gene>
<keyword evidence="2" id="KW-1185">Reference proteome</keyword>
<protein>
    <submittedName>
        <fullName evidence="1">Uncharacterized protein</fullName>
    </submittedName>
</protein>
<dbReference type="KEGG" id="dsy:DSY1317"/>
<dbReference type="EMBL" id="AP008230">
    <property type="protein sequence ID" value="BAE83106.1"/>
    <property type="molecule type" value="Genomic_DNA"/>
</dbReference>
<name>Q24XY6_DESHY</name>
<accession>Q24XY6</accession>
<reference evidence="1 2" key="1">
    <citation type="journal article" date="2006" name="J. Bacteriol.">
        <title>Complete genome sequence of the dehalorespiring bacterium Desulfitobacterium hafniense Y51 and comparison with Dehalococcoides ethenogenes 195.</title>
        <authorList>
            <person name="Nonaka H."/>
            <person name="Keresztes G."/>
            <person name="Shinoda Y."/>
            <person name="Ikenaga Y."/>
            <person name="Abe M."/>
            <person name="Naito K."/>
            <person name="Inatomi K."/>
            <person name="Furukawa K."/>
            <person name="Inui M."/>
            <person name="Yukawa H."/>
        </authorList>
    </citation>
    <scope>NUCLEOTIDE SEQUENCE [LARGE SCALE GENOMIC DNA]</scope>
    <source>
        <strain evidence="1 2">Y51</strain>
    </source>
</reference>
<sequence length="98" mass="11345">MLLLNFDGNYLVVKEVFGSFIFPYSQSDRKPLFCIILCKSNTAIIIKVADSLNIHEVTGKVPIPIPASKYRQCNPSDLYYFYQNYTQIIRLLLQIIHD</sequence>
<dbReference type="HOGENOM" id="CLU_2329175_0_0_9"/>
<evidence type="ECO:0000313" key="2">
    <source>
        <dbReference type="Proteomes" id="UP000001946"/>
    </source>
</evidence>
<dbReference type="Proteomes" id="UP000001946">
    <property type="component" value="Chromosome"/>
</dbReference>